<proteinExistence type="predicted"/>
<dbReference type="SUPFAM" id="SSF51182">
    <property type="entry name" value="RmlC-like cupins"/>
    <property type="match status" value="1"/>
</dbReference>
<dbReference type="PANTHER" id="PTHR36440:SF1">
    <property type="entry name" value="PUTATIVE (AFU_ORTHOLOGUE AFUA_8G07350)-RELATED"/>
    <property type="match status" value="1"/>
</dbReference>
<protein>
    <submittedName>
        <fullName evidence="2">Cupin domain-containing protein</fullName>
    </submittedName>
</protein>
<evidence type="ECO:0000313" key="3">
    <source>
        <dbReference type="Proteomes" id="UP000715781"/>
    </source>
</evidence>
<dbReference type="InterPro" id="IPR013096">
    <property type="entry name" value="Cupin_2"/>
</dbReference>
<gene>
    <name evidence="2" type="ORF">KME32_31080</name>
</gene>
<dbReference type="AlphaFoldDB" id="A0A951Q6C0"/>
<comment type="caution">
    <text evidence="2">The sequence shown here is derived from an EMBL/GenBank/DDBJ whole genome shotgun (WGS) entry which is preliminary data.</text>
</comment>
<dbReference type="InterPro" id="IPR014710">
    <property type="entry name" value="RmlC-like_jellyroll"/>
</dbReference>
<dbReference type="Proteomes" id="UP000715781">
    <property type="component" value="Unassembled WGS sequence"/>
</dbReference>
<feature type="domain" description="Cupin type-2" evidence="1">
    <location>
        <begin position="45"/>
        <end position="111"/>
    </location>
</feature>
<accession>A0A951Q6C0</accession>
<reference evidence="2" key="2">
    <citation type="journal article" date="2022" name="Microbiol. Resour. Announc.">
        <title>Metagenome Sequencing to Explore Phylogenomics of Terrestrial Cyanobacteria.</title>
        <authorList>
            <person name="Ward R.D."/>
            <person name="Stajich J.E."/>
            <person name="Johansen J.R."/>
            <person name="Huntemann M."/>
            <person name="Clum A."/>
            <person name="Foster B."/>
            <person name="Foster B."/>
            <person name="Roux S."/>
            <person name="Palaniappan K."/>
            <person name="Varghese N."/>
            <person name="Mukherjee S."/>
            <person name="Reddy T.B.K."/>
            <person name="Daum C."/>
            <person name="Copeland A."/>
            <person name="Chen I.A."/>
            <person name="Ivanova N.N."/>
            <person name="Kyrpides N.C."/>
            <person name="Shapiro N."/>
            <person name="Eloe-Fadrosh E.A."/>
            <person name="Pietrasiak N."/>
        </authorList>
    </citation>
    <scope>NUCLEOTIDE SEQUENCE</scope>
    <source>
        <strain evidence="2">JT2-VF2</strain>
    </source>
</reference>
<dbReference type="PANTHER" id="PTHR36440">
    <property type="entry name" value="PUTATIVE (AFU_ORTHOLOGUE AFUA_8G07350)-RELATED"/>
    <property type="match status" value="1"/>
</dbReference>
<dbReference type="InterPro" id="IPR011051">
    <property type="entry name" value="RmlC_Cupin_sf"/>
</dbReference>
<dbReference type="Pfam" id="PF07883">
    <property type="entry name" value="Cupin_2"/>
    <property type="match status" value="1"/>
</dbReference>
<name>A0A951Q6C0_9NOST</name>
<dbReference type="EMBL" id="JAHHHN010000037">
    <property type="protein sequence ID" value="MBW4565452.1"/>
    <property type="molecule type" value="Genomic_DNA"/>
</dbReference>
<evidence type="ECO:0000259" key="1">
    <source>
        <dbReference type="Pfam" id="PF07883"/>
    </source>
</evidence>
<dbReference type="Gene3D" id="2.60.120.10">
    <property type="entry name" value="Jelly Rolls"/>
    <property type="match status" value="1"/>
</dbReference>
<organism evidence="2 3">
    <name type="scientific">Mojavia pulchra JT2-VF2</name>
    <dbReference type="NCBI Taxonomy" id="287848"/>
    <lineage>
        <taxon>Bacteria</taxon>
        <taxon>Bacillati</taxon>
        <taxon>Cyanobacteriota</taxon>
        <taxon>Cyanophyceae</taxon>
        <taxon>Nostocales</taxon>
        <taxon>Nostocaceae</taxon>
    </lineage>
</organism>
<evidence type="ECO:0000313" key="2">
    <source>
        <dbReference type="EMBL" id="MBW4565452.1"/>
    </source>
</evidence>
<reference evidence="2" key="1">
    <citation type="submission" date="2021-05" db="EMBL/GenBank/DDBJ databases">
        <authorList>
            <person name="Pietrasiak N."/>
            <person name="Ward R."/>
            <person name="Stajich J.E."/>
            <person name="Kurbessoian T."/>
        </authorList>
    </citation>
    <scope>NUCLEOTIDE SEQUENCE</scope>
    <source>
        <strain evidence="2">JT2-VF2</strain>
    </source>
</reference>
<sequence>MTLPIKEIILAPGEGNRLTIGNSEVTFKVVGADTHGHLGLFENLIQPGGTAPILHIHRQMEEMFYVLEGEVEIQVGDRTIVGHPGAFVLVPRSTPHTFANRSTKPAKLLIMFTPGGEREKYFEGLAALLKDGQKPNREAFIELMRQFDQEPVEME</sequence>
<dbReference type="InterPro" id="IPR053146">
    <property type="entry name" value="QDO-like"/>
</dbReference>